<proteinExistence type="predicted"/>
<accession>A0ABT9Z0A6</accession>
<dbReference type="RefSeq" id="WP_174879321.1">
    <property type="nucleotide sequence ID" value="NZ_CADEPK010000012.1"/>
</dbReference>
<comment type="caution">
    <text evidence="1">The sequence shown here is derived from an EMBL/GenBank/DDBJ whole genome shotgun (WGS) entry which is preliminary data.</text>
</comment>
<gene>
    <name evidence="1" type="ORF">J2S02_002027</name>
</gene>
<evidence type="ECO:0000313" key="1">
    <source>
        <dbReference type="EMBL" id="MDQ0225683.1"/>
    </source>
</evidence>
<dbReference type="Proteomes" id="UP001232245">
    <property type="component" value="Unassembled WGS sequence"/>
</dbReference>
<reference evidence="1 2" key="1">
    <citation type="submission" date="2023-07" db="EMBL/GenBank/DDBJ databases">
        <title>Genomic Encyclopedia of Type Strains, Phase IV (KMG-IV): sequencing the most valuable type-strain genomes for metagenomic binning, comparative biology and taxonomic classification.</title>
        <authorList>
            <person name="Goeker M."/>
        </authorList>
    </citation>
    <scope>NUCLEOTIDE SEQUENCE [LARGE SCALE GENOMIC DNA]</scope>
    <source>
        <strain evidence="1 2">DSM 17723</strain>
    </source>
</reference>
<protein>
    <submittedName>
        <fullName evidence="1">Uncharacterized protein</fullName>
    </submittedName>
</protein>
<name>A0ABT9Z0A6_9BACI</name>
<keyword evidence="2" id="KW-1185">Reference proteome</keyword>
<sequence length="98" mass="11033">MNLDADTIYCLENPEAGIKRIATGKELKYEDVVKEVFGVADINDLMMMIEYNKQFQLSVCNAHGIQEDEIKLEMIFRVATAQDKKQAIAMNTEGNVSS</sequence>
<evidence type="ECO:0000313" key="2">
    <source>
        <dbReference type="Proteomes" id="UP001232245"/>
    </source>
</evidence>
<organism evidence="1 2">
    <name type="scientific">Metabacillus niabensis</name>
    <dbReference type="NCBI Taxonomy" id="324854"/>
    <lineage>
        <taxon>Bacteria</taxon>
        <taxon>Bacillati</taxon>
        <taxon>Bacillota</taxon>
        <taxon>Bacilli</taxon>
        <taxon>Bacillales</taxon>
        <taxon>Bacillaceae</taxon>
        <taxon>Metabacillus</taxon>
    </lineage>
</organism>
<dbReference type="EMBL" id="JAUSTZ010000003">
    <property type="protein sequence ID" value="MDQ0225683.1"/>
    <property type="molecule type" value="Genomic_DNA"/>
</dbReference>